<protein>
    <submittedName>
        <fullName evidence="2">Uncharacterized protein</fullName>
    </submittedName>
</protein>
<gene>
    <name evidence="2" type="ORF">Tco_0769817</name>
</gene>
<accession>A0ABQ4ZD22</accession>
<reference evidence="2" key="2">
    <citation type="submission" date="2022-01" db="EMBL/GenBank/DDBJ databases">
        <authorList>
            <person name="Yamashiro T."/>
            <person name="Shiraishi A."/>
            <person name="Satake H."/>
            <person name="Nakayama K."/>
        </authorList>
    </citation>
    <scope>NUCLEOTIDE SEQUENCE</scope>
</reference>
<evidence type="ECO:0000313" key="3">
    <source>
        <dbReference type="Proteomes" id="UP001151760"/>
    </source>
</evidence>
<dbReference type="EMBL" id="BQNB010011177">
    <property type="protein sequence ID" value="GJS87181.1"/>
    <property type="molecule type" value="Genomic_DNA"/>
</dbReference>
<proteinExistence type="predicted"/>
<reference evidence="2" key="1">
    <citation type="journal article" date="2022" name="Int. J. Mol. Sci.">
        <title>Draft Genome of Tanacetum Coccineum: Genomic Comparison of Closely Related Tanacetum-Family Plants.</title>
        <authorList>
            <person name="Yamashiro T."/>
            <person name="Shiraishi A."/>
            <person name="Nakayama K."/>
            <person name="Satake H."/>
        </authorList>
    </citation>
    <scope>NUCLEOTIDE SEQUENCE</scope>
</reference>
<sequence length="182" mass="20369">MNPEEIQEITKSRTTPNPRRQPPGQSRERSIEVSTPEAHHQLPVSSEDLDETDLLYLGPGRGRRVVYSIGWKEKNKPHPHVLTAATVPTRREPKCNQGSIITGAHRPEETADIRRVKTSREVTRNPNQRGTSQTPMKMISLSLRRVRKETLSHIGSGISISQGQGCLAMSRHTTEAGIRKTT</sequence>
<organism evidence="2 3">
    <name type="scientific">Tanacetum coccineum</name>
    <dbReference type="NCBI Taxonomy" id="301880"/>
    <lineage>
        <taxon>Eukaryota</taxon>
        <taxon>Viridiplantae</taxon>
        <taxon>Streptophyta</taxon>
        <taxon>Embryophyta</taxon>
        <taxon>Tracheophyta</taxon>
        <taxon>Spermatophyta</taxon>
        <taxon>Magnoliopsida</taxon>
        <taxon>eudicotyledons</taxon>
        <taxon>Gunneridae</taxon>
        <taxon>Pentapetalae</taxon>
        <taxon>asterids</taxon>
        <taxon>campanulids</taxon>
        <taxon>Asterales</taxon>
        <taxon>Asteraceae</taxon>
        <taxon>Asteroideae</taxon>
        <taxon>Anthemideae</taxon>
        <taxon>Anthemidinae</taxon>
        <taxon>Tanacetum</taxon>
    </lineage>
</organism>
<name>A0ABQ4ZD22_9ASTR</name>
<keyword evidence="3" id="KW-1185">Reference proteome</keyword>
<evidence type="ECO:0000256" key="1">
    <source>
        <dbReference type="SAM" id="MobiDB-lite"/>
    </source>
</evidence>
<dbReference type="Proteomes" id="UP001151760">
    <property type="component" value="Unassembled WGS sequence"/>
</dbReference>
<evidence type="ECO:0000313" key="2">
    <source>
        <dbReference type="EMBL" id="GJS87181.1"/>
    </source>
</evidence>
<feature type="region of interest" description="Disordered" evidence="1">
    <location>
        <begin position="1"/>
        <end position="46"/>
    </location>
</feature>
<comment type="caution">
    <text evidence="2">The sequence shown here is derived from an EMBL/GenBank/DDBJ whole genome shotgun (WGS) entry which is preliminary data.</text>
</comment>